<protein>
    <recommendedName>
        <fullName evidence="4">DUF420 domain-containing protein</fullName>
    </recommendedName>
</protein>
<name>A0A6M0CDD4_9FLAO</name>
<comment type="caution">
    <text evidence="2">The sequence shown here is derived from an EMBL/GenBank/DDBJ whole genome shotgun (WGS) entry which is preliminary data.</text>
</comment>
<feature type="transmembrane region" description="Helical" evidence="1">
    <location>
        <begin position="40"/>
        <end position="65"/>
    </location>
</feature>
<dbReference type="Proteomes" id="UP000474296">
    <property type="component" value="Unassembled WGS sequence"/>
</dbReference>
<evidence type="ECO:0008006" key="4">
    <source>
        <dbReference type="Google" id="ProtNLM"/>
    </source>
</evidence>
<accession>A0A6M0CDD4</accession>
<evidence type="ECO:0000313" key="2">
    <source>
        <dbReference type="EMBL" id="NER15795.1"/>
    </source>
</evidence>
<keyword evidence="1" id="KW-0812">Transmembrane</keyword>
<organism evidence="2 3">
    <name type="scientific">Spongiivirga citrea</name>
    <dbReference type="NCBI Taxonomy" id="1481457"/>
    <lineage>
        <taxon>Bacteria</taxon>
        <taxon>Pseudomonadati</taxon>
        <taxon>Bacteroidota</taxon>
        <taxon>Flavobacteriia</taxon>
        <taxon>Flavobacteriales</taxon>
        <taxon>Flavobacteriaceae</taxon>
        <taxon>Spongiivirga</taxon>
    </lineage>
</organism>
<gene>
    <name evidence="2" type="ORF">GWK10_01155</name>
</gene>
<keyword evidence="1" id="KW-0472">Membrane</keyword>
<evidence type="ECO:0000256" key="1">
    <source>
        <dbReference type="SAM" id="Phobius"/>
    </source>
</evidence>
<feature type="transmembrane region" description="Helical" evidence="1">
    <location>
        <begin position="77"/>
        <end position="99"/>
    </location>
</feature>
<keyword evidence="3" id="KW-1185">Reference proteome</keyword>
<sequence>MTDDGIPITIYIGQALHFLGILGLVIATSILVYKKKSAATILILIGAILTFISFFASIASNFFAAQFGVDQLVTMQGWISIVSAIIYLIFVTGFIWFGLTLKKSS</sequence>
<proteinExistence type="predicted"/>
<feature type="transmembrane region" description="Helical" evidence="1">
    <location>
        <begin position="12"/>
        <end position="33"/>
    </location>
</feature>
<reference evidence="2 3" key="1">
    <citation type="submission" date="2020-01" db="EMBL/GenBank/DDBJ databases">
        <title>Spongiivirga citrea KCTC 32990T.</title>
        <authorList>
            <person name="Wang G."/>
        </authorList>
    </citation>
    <scope>NUCLEOTIDE SEQUENCE [LARGE SCALE GENOMIC DNA]</scope>
    <source>
        <strain evidence="2 3">KCTC 32990</strain>
    </source>
</reference>
<evidence type="ECO:0000313" key="3">
    <source>
        <dbReference type="Proteomes" id="UP000474296"/>
    </source>
</evidence>
<dbReference type="RefSeq" id="WP_164029064.1">
    <property type="nucleotide sequence ID" value="NZ_JAABOQ010000001.1"/>
</dbReference>
<dbReference type="AlphaFoldDB" id="A0A6M0CDD4"/>
<keyword evidence="1" id="KW-1133">Transmembrane helix</keyword>
<dbReference type="EMBL" id="JAABOQ010000001">
    <property type="protein sequence ID" value="NER15795.1"/>
    <property type="molecule type" value="Genomic_DNA"/>
</dbReference>